<evidence type="ECO:0000313" key="1">
    <source>
        <dbReference type="EMBL" id="SLM91214.1"/>
    </source>
</evidence>
<organism evidence="1 2">
    <name type="scientific">Brachybacterium nesterenkovii</name>
    <dbReference type="NCBI Taxonomy" id="47847"/>
    <lineage>
        <taxon>Bacteria</taxon>
        <taxon>Bacillati</taxon>
        <taxon>Actinomycetota</taxon>
        <taxon>Actinomycetes</taxon>
        <taxon>Micrococcales</taxon>
        <taxon>Dermabacteraceae</taxon>
        <taxon>Brachybacterium</taxon>
    </lineage>
</organism>
<name>A0A1X6WZ12_9MICO</name>
<dbReference type="EMBL" id="FWFG01000055">
    <property type="protein sequence ID" value="SLM91214.1"/>
    <property type="molecule type" value="Genomic_DNA"/>
</dbReference>
<dbReference type="Proteomes" id="UP000195981">
    <property type="component" value="Unassembled WGS sequence"/>
</dbReference>
<accession>A0A1X6WZ12</accession>
<protein>
    <submittedName>
        <fullName evidence="1">Uncharacterized protein</fullName>
    </submittedName>
</protein>
<dbReference type="AlphaFoldDB" id="A0A1X6WZ12"/>
<evidence type="ECO:0000313" key="2">
    <source>
        <dbReference type="Proteomes" id="UP000195981"/>
    </source>
</evidence>
<keyword evidence="2" id="KW-1185">Reference proteome</keyword>
<proteinExistence type="predicted"/>
<reference evidence="1 2" key="1">
    <citation type="submission" date="2017-02" db="EMBL/GenBank/DDBJ databases">
        <authorList>
            <person name="Peterson S.W."/>
        </authorList>
    </citation>
    <scope>NUCLEOTIDE SEQUENCE [LARGE SCALE GENOMIC DNA]</scope>
    <source>
        <strain evidence="1 2">CIP104813</strain>
    </source>
</reference>
<gene>
    <name evidence="1" type="ORF">FM110_06290</name>
</gene>
<sequence length="47" mass="5115">MERRREIASARLTARAGAGTCVESHDATQIRADMGRSMTLDLGRQPA</sequence>